<evidence type="ECO:0000313" key="2">
    <source>
        <dbReference type="Proteomes" id="UP000680714"/>
    </source>
</evidence>
<comment type="caution">
    <text evidence="1">The sequence shown here is derived from an EMBL/GenBank/DDBJ whole genome shotgun (WGS) entry which is preliminary data.</text>
</comment>
<gene>
    <name evidence="1" type="ORF">KEC16_10070</name>
</gene>
<organism evidence="1 2">
    <name type="scientific">Magnetospirillum sulfuroxidans</name>
    <dbReference type="NCBI Taxonomy" id="611300"/>
    <lineage>
        <taxon>Bacteria</taxon>
        <taxon>Pseudomonadati</taxon>
        <taxon>Pseudomonadota</taxon>
        <taxon>Alphaproteobacteria</taxon>
        <taxon>Rhodospirillales</taxon>
        <taxon>Rhodospirillaceae</taxon>
        <taxon>Magnetospirillum</taxon>
    </lineage>
</organism>
<sequence length="119" mass="13731">MSNSTFLALSPEGFQLVADALDDEYHPHCWSRDDAMWSIYWLIGKRPWRIKRLGLDVMMQALTSALSVITRLDDDSMRQLAVLGYQARKIREITDREPRDLWPALATTPIREVLDDIIG</sequence>
<keyword evidence="2" id="KW-1185">Reference proteome</keyword>
<dbReference type="RefSeq" id="WP_211548455.1">
    <property type="nucleotide sequence ID" value="NZ_JAGTUF010000008.1"/>
</dbReference>
<proteinExistence type="predicted"/>
<evidence type="ECO:0000313" key="1">
    <source>
        <dbReference type="EMBL" id="MBR9972062.1"/>
    </source>
</evidence>
<protein>
    <submittedName>
        <fullName evidence="1">Uncharacterized protein</fullName>
    </submittedName>
</protein>
<accession>A0ABS5ICB5</accession>
<name>A0ABS5ICB5_9PROT</name>
<reference evidence="1 2" key="1">
    <citation type="submission" date="2021-04" db="EMBL/GenBank/DDBJ databases">
        <title>Magnetospirillum sulfuroxidans sp. nov., a facultative chemolithoautotrophic sulfur-oxidizing alphaproteobacterium isolated from freshwater sediment and proposals for Paramagetospirillum gen. nov., and Magnetospirillaceae fam. nov.</title>
        <authorList>
            <person name="Koziaeva V."/>
            <person name="Geelhoed J.S."/>
            <person name="Sorokin D.Y."/>
            <person name="Grouzdev D.S."/>
        </authorList>
    </citation>
    <scope>NUCLEOTIDE SEQUENCE [LARGE SCALE GENOMIC DNA]</scope>
    <source>
        <strain evidence="1 2">J10</strain>
    </source>
</reference>
<dbReference type="Proteomes" id="UP000680714">
    <property type="component" value="Unassembled WGS sequence"/>
</dbReference>
<dbReference type="EMBL" id="JAGTUF010000008">
    <property type="protein sequence ID" value="MBR9972062.1"/>
    <property type="molecule type" value="Genomic_DNA"/>
</dbReference>